<dbReference type="RefSeq" id="XP_009834002.1">
    <property type="nucleotide sequence ID" value="XM_009835700.1"/>
</dbReference>
<organism evidence="1">
    <name type="scientific">Aphanomyces astaci</name>
    <name type="common">Crayfish plague agent</name>
    <dbReference type="NCBI Taxonomy" id="112090"/>
    <lineage>
        <taxon>Eukaryota</taxon>
        <taxon>Sar</taxon>
        <taxon>Stramenopiles</taxon>
        <taxon>Oomycota</taxon>
        <taxon>Saprolegniomycetes</taxon>
        <taxon>Saprolegniales</taxon>
        <taxon>Verrucalvaceae</taxon>
        <taxon>Aphanomyces</taxon>
    </lineage>
</organism>
<dbReference type="EMBL" id="KI913136">
    <property type="protein sequence ID" value="ETV76457.1"/>
    <property type="molecule type" value="Genomic_DNA"/>
</dbReference>
<protein>
    <submittedName>
        <fullName evidence="1">Uncharacterized protein</fullName>
    </submittedName>
</protein>
<proteinExistence type="predicted"/>
<dbReference type="GeneID" id="20811472"/>
<accession>W4G9T4</accession>
<dbReference type="VEuPathDB" id="FungiDB:H257_09476"/>
<gene>
    <name evidence="1" type="ORF">H257_09476</name>
</gene>
<name>W4G9T4_APHAT</name>
<dbReference type="AlphaFoldDB" id="W4G9T4"/>
<reference evidence="1" key="1">
    <citation type="submission" date="2013-12" db="EMBL/GenBank/DDBJ databases">
        <title>The Genome Sequence of Aphanomyces astaci APO3.</title>
        <authorList>
            <consortium name="The Broad Institute Genomics Platform"/>
            <person name="Russ C."/>
            <person name="Tyler B."/>
            <person name="van West P."/>
            <person name="Dieguez-Uribeondo J."/>
            <person name="Young S.K."/>
            <person name="Zeng Q."/>
            <person name="Gargeya S."/>
            <person name="Fitzgerald M."/>
            <person name="Abouelleil A."/>
            <person name="Alvarado L."/>
            <person name="Chapman S.B."/>
            <person name="Gainer-Dewar J."/>
            <person name="Goldberg J."/>
            <person name="Griggs A."/>
            <person name="Gujja S."/>
            <person name="Hansen M."/>
            <person name="Howarth C."/>
            <person name="Imamovic A."/>
            <person name="Ireland A."/>
            <person name="Larimer J."/>
            <person name="McCowan C."/>
            <person name="Murphy C."/>
            <person name="Pearson M."/>
            <person name="Poon T.W."/>
            <person name="Priest M."/>
            <person name="Roberts A."/>
            <person name="Saif S."/>
            <person name="Shea T."/>
            <person name="Sykes S."/>
            <person name="Wortman J."/>
            <person name="Nusbaum C."/>
            <person name="Birren B."/>
        </authorList>
    </citation>
    <scope>NUCLEOTIDE SEQUENCE [LARGE SCALE GENOMIC DNA]</scope>
    <source>
        <strain evidence="1">APO3</strain>
    </source>
</reference>
<evidence type="ECO:0000313" key="1">
    <source>
        <dbReference type="EMBL" id="ETV76457.1"/>
    </source>
</evidence>
<sequence>MLGILDTMNPTNAAKVTGIPRETICSWAKNREEILAYDGNKKKKKIESDACSRAGVDYDPRHQLDQATWARVASCLPLPKEAWSWIRCTATPLAEVHDTQWIYTPTFIHTQAQDDGHT</sequence>